<evidence type="ECO:0000256" key="6">
    <source>
        <dbReference type="ARBA" id="ARBA00022490"/>
    </source>
</evidence>
<evidence type="ECO:0000256" key="4">
    <source>
        <dbReference type="ARBA" id="ARBA00012795"/>
    </source>
</evidence>
<dbReference type="AlphaFoldDB" id="G0S116"/>
<dbReference type="Proteomes" id="UP000008066">
    <property type="component" value="Unassembled WGS sequence"/>
</dbReference>
<evidence type="ECO:0000256" key="7">
    <source>
        <dbReference type="ARBA" id="ARBA00022603"/>
    </source>
</evidence>
<comment type="catalytic activity">
    <reaction evidence="11 12">
        <text>uridine(44) in tRNA(Ser) + S-adenosyl-L-methionine = 2'-O-methyluridine(44) in tRNA(Ser) + S-adenosyl-L-homocysteine + H(+)</text>
        <dbReference type="Rhea" id="RHEA:43100"/>
        <dbReference type="Rhea" id="RHEA-COMP:10339"/>
        <dbReference type="Rhea" id="RHEA-COMP:10340"/>
        <dbReference type="ChEBI" id="CHEBI:15378"/>
        <dbReference type="ChEBI" id="CHEBI:57856"/>
        <dbReference type="ChEBI" id="CHEBI:59789"/>
        <dbReference type="ChEBI" id="CHEBI:65315"/>
        <dbReference type="ChEBI" id="CHEBI:74478"/>
        <dbReference type="EC" id="2.1.1.211"/>
    </reaction>
</comment>
<dbReference type="EMBL" id="GL988039">
    <property type="protein sequence ID" value="EGS22726.1"/>
    <property type="molecule type" value="Genomic_DNA"/>
</dbReference>
<dbReference type="KEGG" id="cthr:CTHT_0012000"/>
<reference evidence="13 14" key="1">
    <citation type="journal article" date="2011" name="Cell">
        <title>Insight into structure and assembly of the nuclear pore complex by utilizing the genome of a eukaryotic thermophile.</title>
        <authorList>
            <person name="Amlacher S."/>
            <person name="Sarges P."/>
            <person name="Flemming D."/>
            <person name="van Noort V."/>
            <person name="Kunze R."/>
            <person name="Devos D.P."/>
            <person name="Arumugam M."/>
            <person name="Bork P."/>
            <person name="Hurt E."/>
        </authorList>
    </citation>
    <scope>NUCLEOTIDE SEQUENCE [LARGE SCALE GENOMIC DNA]</scope>
    <source>
        <strain evidence="14">DSM 1495 / CBS 144.50 / IMI 039719</strain>
    </source>
</reference>
<keyword evidence="7 12" id="KW-0489">Methyltransferase</keyword>
<keyword evidence="6 12" id="KW-0963">Cytoplasm</keyword>
<comment type="subcellular location">
    <subcellularLocation>
        <location evidence="2 12">Cytoplasm</location>
    </subcellularLocation>
</comment>
<dbReference type="GO" id="GO:0141101">
    <property type="term" value="F:tRNA(Ser) (uridine(44)-2'-O-)-methyltransferase activity"/>
    <property type="evidence" value="ECO:0007669"/>
    <property type="project" value="UniProtKB-EC"/>
</dbReference>
<dbReference type="PANTHER" id="PTHR21210">
    <property type="entry name" value="TRNA (URACIL-O(2)-)-METHYLTRANSFERASE-RELATED"/>
    <property type="match status" value="1"/>
</dbReference>
<dbReference type="SUPFAM" id="SSF53335">
    <property type="entry name" value="S-adenosyl-L-methionine-dependent methyltransferases"/>
    <property type="match status" value="1"/>
</dbReference>
<dbReference type="eggNOG" id="KOG3790">
    <property type="taxonomic scope" value="Eukaryota"/>
</dbReference>
<name>G0S116_CHATD</name>
<evidence type="ECO:0000256" key="8">
    <source>
        <dbReference type="ARBA" id="ARBA00022679"/>
    </source>
</evidence>
<evidence type="ECO:0000256" key="2">
    <source>
        <dbReference type="ARBA" id="ARBA00004496"/>
    </source>
</evidence>
<dbReference type="EC" id="2.1.1.211" evidence="4 12"/>
<keyword evidence="10 12" id="KW-0819">tRNA processing</keyword>
<keyword evidence="14" id="KW-1185">Reference proteome</keyword>
<dbReference type="GeneID" id="18255238"/>
<dbReference type="Pfam" id="PF07757">
    <property type="entry name" value="AdoMet_MTase"/>
    <property type="match status" value="1"/>
</dbReference>
<evidence type="ECO:0000313" key="13">
    <source>
        <dbReference type="EMBL" id="EGS22726.1"/>
    </source>
</evidence>
<dbReference type="PANTHER" id="PTHR21210:SF0">
    <property type="entry name" value="TRNA (URACIL-O(2)-)-METHYLTRANSFERASE-RELATED"/>
    <property type="match status" value="1"/>
</dbReference>
<comment type="function">
    <text evidence="12">Adenosyl-L-methionine (AdoMet)-dependent tRNA (uracil-O(2)-)-methyltransferase.</text>
</comment>
<comment type="similarity">
    <text evidence="3 12">Belongs to the TRM44 family.</text>
</comment>
<dbReference type="OrthoDB" id="10047021at2759"/>
<evidence type="ECO:0000256" key="9">
    <source>
        <dbReference type="ARBA" id="ARBA00022691"/>
    </source>
</evidence>
<protein>
    <recommendedName>
        <fullName evidence="5 12">tRNA (uracil-O(2)-)-methyltransferase</fullName>
        <ecNumber evidence="4 12">2.1.1.211</ecNumber>
    </recommendedName>
</protein>
<evidence type="ECO:0000256" key="12">
    <source>
        <dbReference type="RuleBase" id="RU368004"/>
    </source>
</evidence>
<evidence type="ECO:0000256" key="3">
    <source>
        <dbReference type="ARBA" id="ARBA00009056"/>
    </source>
</evidence>
<dbReference type="GO" id="GO:0005737">
    <property type="term" value="C:cytoplasm"/>
    <property type="evidence" value="ECO:0007669"/>
    <property type="project" value="UniProtKB-SubCell"/>
</dbReference>
<evidence type="ECO:0000313" key="14">
    <source>
        <dbReference type="Proteomes" id="UP000008066"/>
    </source>
</evidence>
<evidence type="ECO:0000256" key="10">
    <source>
        <dbReference type="ARBA" id="ARBA00022694"/>
    </source>
</evidence>
<sequence length="506" mass="56936">MKFEPEELAANANPVVIQAIQEGQEQAEWRPLFRHPCHFGPDIFGGVMSNLIHNPNINSSWLFRADILHDAPDPQANSTLPIPIPSFRGFELRRCILRRLIPRNTRRDKPLDQTCLIFEAASSHSKDDSQTLVVYLPHVSAPSDMPFYHPVVRGIAFLHEWNPAKYCGFISISYLYFSDYDNSELKLSRTAFRLLEVIHKHGKGRLAGYQKRVLHDQVVPQARAQDTYHRLKLQYARGLIDGWAESTDPEKHVFEDLSIAAFLIELWADMYGKDLFPGFVDIGCGNGLLVYILNKEGYAGWGFDARSRKSWANYNTKLQTPFGEQDTLQQKVMLPPPVSREGLTDISDDLLDESLIHDGRFPKDTFIISNHADELTPWTPIVAAISQCPFMAIPCCSHNLTGDRFRAPAPKEKGKAESAYSSLVAWVAGIAKDCGWEVEQEVLRIPSTRNIALIGRRQSKQDTPVDFNAVVNKYGGAAGYWNNVAKLIAAARTTDEPDEHEHSNGA</sequence>
<dbReference type="OMA" id="IREPNIN"/>
<dbReference type="GO" id="GO:0030488">
    <property type="term" value="P:tRNA methylation"/>
    <property type="evidence" value="ECO:0007669"/>
    <property type="project" value="UniProtKB-UniRule"/>
</dbReference>
<dbReference type="InterPro" id="IPR029063">
    <property type="entry name" value="SAM-dependent_MTases_sf"/>
</dbReference>
<dbReference type="STRING" id="759272.G0S116"/>
<dbReference type="RefSeq" id="XP_006691718.1">
    <property type="nucleotide sequence ID" value="XM_006691655.1"/>
</dbReference>
<dbReference type="InterPro" id="IPR011671">
    <property type="entry name" value="tRNA_uracil_MeTrfase"/>
</dbReference>
<comment type="function">
    <text evidence="1">Probable adenosyl-L-methionine (AdoMet)-dependent tRNA (uracil-O(2)-)-methyltransferase.</text>
</comment>
<accession>G0S116</accession>
<proteinExistence type="inferred from homology"/>
<evidence type="ECO:0000256" key="5">
    <source>
        <dbReference type="ARBA" id="ARBA00017788"/>
    </source>
</evidence>
<evidence type="ECO:0000256" key="11">
    <source>
        <dbReference type="ARBA" id="ARBA00047957"/>
    </source>
</evidence>
<dbReference type="HOGENOM" id="CLU_018580_2_0_1"/>
<keyword evidence="8 12" id="KW-0808">Transferase</keyword>
<gene>
    <name evidence="13" type="ORF">CTHT_0012000</name>
</gene>
<keyword evidence="9 12" id="KW-0949">S-adenosyl-L-methionine</keyword>
<organism evidence="14">
    <name type="scientific">Chaetomium thermophilum (strain DSM 1495 / CBS 144.50 / IMI 039719)</name>
    <name type="common">Thermochaetoides thermophila</name>
    <dbReference type="NCBI Taxonomy" id="759272"/>
    <lineage>
        <taxon>Eukaryota</taxon>
        <taxon>Fungi</taxon>
        <taxon>Dikarya</taxon>
        <taxon>Ascomycota</taxon>
        <taxon>Pezizomycotina</taxon>
        <taxon>Sordariomycetes</taxon>
        <taxon>Sordariomycetidae</taxon>
        <taxon>Sordariales</taxon>
        <taxon>Chaetomiaceae</taxon>
        <taxon>Thermochaetoides</taxon>
    </lineage>
</organism>
<evidence type="ECO:0000256" key="1">
    <source>
        <dbReference type="ARBA" id="ARBA00002778"/>
    </source>
</evidence>